<accession>A0A381WIA6</accession>
<organism evidence="2">
    <name type="scientific">marine metagenome</name>
    <dbReference type="NCBI Taxonomy" id="408172"/>
    <lineage>
        <taxon>unclassified sequences</taxon>
        <taxon>metagenomes</taxon>
        <taxon>ecological metagenomes</taxon>
    </lineage>
</organism>
<name>A0A381WIA6_9ZZZZ</name>
<protein>
    <submittedName>
        <fullName evidence="2">Uncharacterized protein</fullName>
    </submittedName>
</protein>
<dbReference type="AlphaFoldDB" id="A0A381WIA6"/>
<keyword evidence="1" id="KW-1133">Transmembrane helix</keyword>
<sequence length="138" mass="14696">MTRYRPRAVLLLFLVLHLTACSTWQGIATTSPAAVIEATQPDRVRVTMPGGIQMELENPAVDGDELVGRSVENERVGGAITQTFVPTDSVPVADILMLEVKKFSMGRTIGLFGLVFVAAPVFIVLVSCATGSCDLFGG</sequence>
<evidence type="ECO:0000313" key="2">
    <source>
        <dbReference type="EMBL" id="SVA52031.1"/>
    </source>
</evidence>
<dbReference type="EMBL" id="UINC01011847">
    <property type="protein sequence ID" value="SVA52031.1"/>
    <property type="molecule type" value="Genomic_DNA"/>
</dbReference>
<feature type="transmembrane region" description="Helical" evidence="1">
    <location>
        <begin position="109"/>
        <end position="136"/>
    </location>
</feature>
<keyword evidence="1" id="KW-0812">Transmembrane</keyword>
<gene>
    <name evidence="2" type="ORF">METZ01_LOCUS104885</name>
</gene>
<evidence type="ECO:0000256" key="1">
    <source>
        <dbReference type="SAM" id="Phobius"/>
    </source>
</evidence>
<proteinExistence type="predicted"/>
<reference evidence="2" key="1">
    <citation type="submission" date="2018-05" db="EMBL/GenBank/DDBJ databases">
        <authorList>
            <person name="Lanie J.A."/>
            <person name="Ng W.-L."/>
            <person name="Kazmierczak K.M."/>
            <person name="Andrzejewski T.M."/>
            <person name="Davidsen T.M."/>
            <person name="Wayne K.J."/>
            <person name="Tettelin H."/>
            <person name="Glass J.I."/>
            <person name="Rusch D."/>
            <person name="Podicherti R."/>
            <person name="Tsui H.-C.T."/>
            <person name="Winkler M.E."/>
        </authorList>
    </citation>
    <scope>NUCLEOTIDE SEQUENCE</scope>
</reference>
<keyword evidence="1" id="KW-0472">Membrane</keyword>